<name>A0A8R7U107_TRIUA</name>
<sequence length="71" mass="8444">MMTTTMTTKKKMMTTTMKRKRRHGFSSIRHNMHTSWGSCSPRAAASLCRLKTDPWISKLQRPQRIHWVRIK</sequence>
<accession>A0A8R7U107</accession>
<dbReference type="Proteomes" id="UP000015106">
    <property type="component" value="Chromosome 3"/>
</dbReference>
<evidence type="ECO:0000313" key="2">
    <source>
        <dbReference type="EnsemblPlants" id="TuG1812G0300004710.01.T01.cds285221"/>
    </source>
</evidence>
<protein>
    <submittedName>
        <fullName evidence="2">Uncharacterized protein</fullName>
    </submittedName>
</protein>
<dbReference type="EnsemblPlants" id="TuG1812G0300004710.01.T01">
    <property type="protein sequence ID" value="TuG1812G0300004710.01.T01.cds285221"/>
    <property type="gene ID" value="TuG1812G0300004710.01"/>
</dbReference>
<feature type="region of interest" description="Disordered" evidence="1">
    <location>
        <begin position="1"/>
        <end position="23"/>
    </location>
</feature>
<keyword evidence="3" id="KW-1185">Reference proteome</keyword>
<reference evidence="2" key="3">
    <citation type="submission" date="2022-06" db="UniProtKB">
        <authorList>
            <consortium name="EnsemblPlants"/>
        </authorList>
    </citation>
    <scope>IDENTIFICATION</scope>
</reference>
<organism evidence="2 3">
    <name type="scientific">Triticum urartu</name>
    <name type="common">Red wild einkorn</name>
    <name type="synonym">Crithodium urartu</name>
    <dbReference type="NCBI Taxonomy" id="4572"/>
    <lineage>
        <taxon>Eukaryota</taxon>
        <taxon>Viridiplantae</taxon>
        <taxon>Streptophyta</taxon>
        <taxon>Embryophyta</taxon>
        <taxon>Tracheophyta</taxon>
        <taxon>Spermatophyta</taxon>
        <taxon>Magnoliopsida</taxon>
        <taxon>Liliopsida</taxon>
        <taxon>Poales</taxon>
        <taxon>Poaceae</taxon>
        <taxon>BOP clade</taxon>
        <taxon>Pooideae</taxon>
        <taxon>Triticodae</taxon>
        <taxon>Triticeae</taxon>
        <taxon>Triticinae</taxon>
        <taxon>Triticum</taxon>
    </lineage>
</organism>
<feature type="compositionally biased region" description="Basic residues" evidence="1">
    <location>
        <begin position="8"/>
        <end position="23"/>
    </location>
</feature>
<dbReference type="AlphaFoldDB" id="A0A8R7U107"/>
<reference evidence="2" key="2">
    <citation type="submission" date="2018-03" db="EMBL/GenBank/DDBJ databases">
        <title>The Triticum urartu genome reveals the dynamic nature of wheat genome evolution.</title>
        <authorList>
            <person name="Ling H."/>
            <person name="Ma B."/>
            <person name="Shi X."/>
            <person name="Liu H."/>
            <person name="Dong L."/>
            <person name="Sun H."/>
            <person name="Cao Y."/>
            <person name="Gao Q."/>
            <person name="Zheng S."/>
            <person name="Li Y."/>
            <person name="Yu Y."/>
            <person name="Du H."/>
            <person name="Qi M."/>
            <person name="Li Y."/>
            <person name="Yu H."/>
            <person name="Cui Y."/>
            <person name="Wang N."/>
            <person name="Chen C."/>
            <person name="Wu H."/>
            <person name="Zhao Y."/>
            <person name="Zhang J."/>
            <person name="Li Y."/>
            <person name="Zhou W."/>
            <person name="Zhang B."/>
            <person name="Hu W."/>
            <person name="Eijk M."/>
            <person name="Tang J."/>
            <person name="Witsenboer H."/>
            <person name="Zhao S."/>
            <person name="Li Z."/>
            <person name="Zhang A."/>
            <person name="Wang D."/>
            <person name="Liang C."/>
        </authorList>
    </citation>
    <scope>NUCLEOTIDE SEQUENCE [LARGE SCALE GENOMIC DNA]</scope>
    <source>
        <strain evidence="2">cv. G1812</strain>
    </source>
</reference>
<proteinExistence type="predicted"/>
<dbReference type="Gramene" id="TuG1812G0300004710.01.T01">
    <property type="protein sequence ID" value="TuG1812G0300004710.01.T01.cds285221"/>
    <property type="gene ID" value="TuG1812G0300004710.01"/>
</dbReference>
<evidence type="ECO:0000256" key="1">
    <source>
        <dbReference type="SAM" id="MobiDB-lite"/>
    </source>
</evidence>
<evidence type="ECO:0000313" key="3">
    <source>
        <dbReference type="Proteomes" id="UP000015106"/>
    </source>
</evidence>
<reference evidence="3" key="1">
    <citation type="journal article" date="2013" name="Nature">
        <title>Draft genome of the wheat A-genome progenitor Triticum urartu.</title>
        <authorList>
            <person name="Ling H.Q."/>
            <person name="Zhao S."/>
            <person name="Liu D."/>
            <person name="Wang J."/>
            <person name="Sun H."/>
            <person name="Zhang C."/>
            <person name="Fan H."/>
            <person name="Li D."/>
            <person name="Dong L."/>
            <person name="Tao Y."/>
            <person name="Gao C."/>
            <person name="Wu H."/>
            <person name="Li Y."/>
            <person name="Cui Y."/>
            <person name="Guo X."/>
            <person name="Zheng S."/>
            <person name="Wang B."/>
            <person name="Yu K."/>
            <person name="Liang Q."/>
            <person name="Yang W."/>
            <person name="Lou X."/>
            <person name="Chen J."/>
            <person name="Feng M."/>
            <person name="Jian J."/>
            <person name="Zhang X."/>
            <person name="Luo G."/>
            <person name="Jiang Y."/>
            <person name="Liu J."/>
            <person name="Wang Z."/>
            <person name="Sha Y."/>
            <person name="Zhang B."/>
            <person name="Wu H."/>
            <person name="Tang D."/>
            <person name="Shen Q."/>
            <person name="Xue P."/>
            <person name="Zou S."/>
            <person name="Wang X."/>
            <person name="Liu X."/>
            <person name="Wang F."/>
            <person name="Yang Y."/>
            <person name="An X."/>
            <person name="Dong Z."/>
            <person name="Zhang K."/>
            <person name="Zhang X."/>
            <person name="Luo M.C."/>
            <person name="Dvorak J."/>
            <person name="Tong Y."/>
            <person name="Wang J."/>
            <person name="Yang H."/>
            <person name="Li Z."/>
            <person name="Wang D."/>
            <person name="Zhang A."/>
            <person name="Wang J."/>
        </authorList>
    </citation>
    <scope>NUCLEOTIDE SEQUENCE</scope>
    <source>
        <strain evidence="3">cv. G1812</strain>
    </source>
</reference>